<organism evidence="2 3">
    <name type="scientific">Nepenthes gracilis</name>
    <name type="common">Slender pitcher plant</name>
    <dbReference type="NCBI Taxonomy" id="150966"/>
    <lineage>
        <taxon>Eukaryota</taxon>
        <taxon>Viridiplantae</taxon>
        <taxon>Streptophyta</taxon>
        <taxon>Embryophyta</taxon>
        <taxon>Tracheophyta</taxon>
        <taxon>Spermatophyta</taxon>
        <taxon>Magnoliopsida</taxon>
        <taxon>eudicotyledons</taxon>
        <taxon>Gunneridae</taxon>
        <taxon>Pentapetalae</taxon>
        <taxon>Caryophyllales</taxon>
        <taxon>Nepenthaceae</taxon>
        <taxon>Nepenthes</taxon>
    </lineage>
</organism>
<keyword evidence="3" id="KW-1185">Reference proteome</keyword>
<name>A0AAD3SI55_NEPGR</name>
<feature type="transmembrane region" description="Helical" evidence="1">
    <location>
        <begin position="21"/>
        <end position="45"/>
    </location>
</feature>
<accession>A0AAD3SI55</accession>
<reference evidence="2" key="1">
    <citation type="submission" date="2023-05" db="EMBL/GenBank/DDBJ databases">
        <title>Nepenthes gracilis genome sequencing.</title>
        <authorList>
            <person name="Fukushima K."/>
        </authorList>
    </citation>
    <scope>NUCLEOTIDE SEQUENCE</scope>
    <source>
        <strain evidence="2">SING2019-196</strain>
    </source>
</reference>
<protein>
    <submittedName>
        <fullName evidence="2">Uncharacterized protein</fullName>
    </submittedName>
</protein>
<evidence type="ECO:0000256" key="1">
    <source>
        <dbReference type="SAM" id="Phobius"/>
    </source>
</evidence>
<proteinExistence type="predicted"/>
<keyword evidence="1" id="KW-0812">Transmembrane</keyword>
<feature type="transmembrane region" description="Helical" evidence="1">
    <location>
        <begin position="82"/>
        <end position="102"/>
    </location>
</feature>
<dbReference type="AlphaFoldDB" id="A0AAD3SI55"/>
<dbReference type="EMBL" id="BSYO01000011">
    <property type="protein sequence ID" value="GMH11693.1"/>
    <property type="molecule type" value="Genomic_DNA"/>
</dbReference>
<evidence type="ECO:0000313" key="3">
    <source>
        <dbReference type="Proteomes" id="UP001279734"/>
    </source>
</evidence>
<dbReference type="Proteomes" id="UP001279734">
    <property type="component" value="Unassembled WGS sequence"/>
</dbReference>
<sequence length="117" mass="12933">MRFVALGLVPRGGLLFVLSRFWLLGALLVFLTPLAALFFVGLNFFRVVLSLLWRCYGLCPGPCSADADSYWTMWNLSSGGSWFRAASTGLPCPALVAFLLMLPCRIYPFEIGVAVDY</sequence>
<keyword evidence="1" id="KW-1133">Transmembrane helix</keyword>
<comment type="caution">
    <text evidence="2">The sequence shown here is derived from an EMBL/GenBank/DDBJ whole genome shotgun (WGS) entry which is preliminary data.</text>
</comment>
<keyword evidence="1" id="KW-0472">Membrane</keyword>
<gene>
    <name evidence="2" type="ORF">Nepgr_013534</name>
</gene>
<evidence type="ECO:0000313" key="2">
    <source>
        <dbReference type="EMBL" id="GMH11693.1"/>
    </source>
</evidence>